<sequence length="236" mass="26902">MLFLADQDDVWLPGKVATIKRELAERELVLDQPFILFHDVRVVDEALHPIRDTYYTGNPFLVPRDLNRCRLLMANPAIGHTMLISSPLARKLVHWPDAEAYLMHDWQAILIASRLGRVEHVPLALSLYRQHDSNVLGAYRTRGFASVSRLQKFVDRMIGQAVCFSRTTRQWQDRGDHIHTTWLETLCRQGYRQAAIALSVAALAYGPTWQRKAIGALLLTRAIMGPIRNKTVRGNA</sequence>
<dbReference type="Gene3D" id="3.90.550.10">
    <property type="entry name" value="Spore Coat Polysaccharide Biosynthesis Protein SpsA, Chain A"/>
    <property type="match status" value="1"/>
</dbReference>
<evidence type="ECO:0000313" key="1">
    <source>
        <dbReference type="EMBL" id="SNT10174.1"/>
    </source>
</evidence>
<reference evidence="2" key="1">
    <citation type="submission" date="2017-06" db="EMBL/GenBank/DDBJ databases">
        <authorList>
            <person name="Varghese N."/>
            <person name="Submissions S."/>
        </authorList>
    </citation>
    <scope>NUCLEOTIDE SEQUENCE [LARGE SCALE GENOMIC DNA]</scope>
    <source>
        <strain evidence="2">LNB2</strain>
    </source>
</reference>
<proteinExistence type="predicted"/>
<dbReference type="Proteomes" id="UP000198281">
    <property type="component" value="Unassembled WGS sequence"/>
</dbReference>
<dbReference type="InterPro" id="IPR029044">
    <property type="entry name" value="Nucleotide-diphossugar_trans"/>
</dbReference>
<evidence type="ECO:0008006" key="3">
    <source>
        <dbReference type="Google" id="ProtNLM"/>
    </source>
</evidence>
<protein>
    <recommendedName>
        <fullName evidence="3">Glycosyl transferase family 2</fullName>
    </recommendedName>
</protein>
<dbReference type="SUPFAM" id="SSF53448">
    <property type="entry name" value="Nucleotide-diphospho-sugar transferases"/>
    <property type="match status" value="1"/>
</dbReference>
<dbReference type="EMBL" id="FZOS01000041">
    <property type="protein sequence ID" value="SNT10174.1"/>
    <property type="molecule type" value="Genomic_DNA"/>
</dbReference>
<evidence type="ECO:0000313" key="2">
    <source>
        <dbReference type="Proteomes" id="UP000198281"/>
    </source>
</evidence>
<dbReference type="AlphaFoldDB" id="A0A239JZA1"/>
<gene>
    <name evidence="1" type="ORF">SAMN06295912_1415</name>
</gene>
<keyword evidence="2" id="KW-1185">Reference proteome</keyword>
<organism evidence="1 2">
    <name type="scientific">Edaphosphingomonas laterariae</name>
    <dbReference type="NCBI Taxonomy" id="861865"/>
    <lineage>
        <taxon>Bacteria</taxon>
        <taxon>Pseudomonadati</taxon>
        <taxon>Pseudomonadota</taxon>
        <taxon>Alphaproteobacteria</taxon>
        <taxon>Sphingomonadales</taxon>
        <taxon>Rhizorhabdaceae</taxon>
        <taxon>Edaphosphingomonas</taxon>
    </lineage>
</organism>
<name>A0A239JZA1_9SPHN</name>
<accession>A0A239JZA1</accession>